<feature type="domain" description="Flavoprotein" evidence="9">
    <location>
        <begin position="26"/>
        <end position="197"/>
    </location>
</feature>
<dbReference type="InterPro" id="IPR036551">
    <property type="entry name" value="Flavin_trans-like"/>
</dbReference>
<sequence length="212" mass="23439">MDSSDPASQKGKGKVEAGCAPRRKPRILVAACGSTGAVYFGNICRSFLEWAEVKAVATESTSHFTLATPEGVSLFLDEDEWKTWKRLGDSVLHIELLRWADIMVIAPLSANTLAKIAGGLCDNLLTCIVRGWDYSKPLFVAPSMNSVMWRHPFTERQCIGIDELGISLIPPVIHTARSGSKLCSMAEPSTILSTVRDYYELKMKQKNDSRQF</sequence>
<dbReference type="GO" id="GO:0010181">
    <property type="term" value="F:FMN binding"/>
    <property type="evidence" value="ECO:0007669"/>
    <property type="project" value="TreeGrafter"/>
</dbReference>
<keyword evidence="2" id="KW-0341">Growth regulation</keyword>
<keyword evidence="4" id="KW-0210">Decarboxylase</keyword>
<dbReference type="GO" id="GO:0015937">
    <property type="term" value="P:coenzyme A biosynthetic process"/>
    <property type="evidence" value="ECO:0007669"/>
    <property type="project" value="UniProtKB-KW"/>
</dbReference>
<name>A0AAN9SGF7_PSOTE</name>
<dbReference type="GO" id="GO:0071513">
    <property type="term" value="C:phosphopantothenoylcysteine decarboxylase complex"/>
    <property type="evidence" value="ECO:0007669"/>
    <property type="project" value="TreeGrafter"/>
</dbReference>
<organism evidence="10 11">
    <name type="scientific">Psophocarpus tetragonolobus</name>
    <name type="common">Winged bean</name>
    <name type="synonym">Dolichos tetragonolobus</name>
    <dbReference type="NCBI Taxonomy" id="3891"/>
    <lineage>
        <taxon>Eukaryota</taxon>
        <taxon>Viridiplantae</taxon>
        <taxon>Streptophyta</taxon>
        <taxon>Embryophyta</taxon>
        <taxon>Tracheophyta</taxon>
        <taxon>Spermatophyta</taxon>
        <taxon>Magnoliopsida</taxon>
        <taxon>eudicotyledons</taxon>
        <taxon>Gunneridae</taxon>
        <taxon>Pentapetalae</taxon>
        <taxon>rosids</taxon>
        <taxon>fabids</taxon>
        <taxon>Fabales</taxon>
        <taxon>Fabaceae</taxon>
        <taxon>Papilionoideae</taxon>
        <taxon>50 kb inversion clade</taxon>
        <taxon>NPAAA clade</taxon>
        <taxon>indigoferoid/millettioid clade</taxon>
        <taxon>Phaseoleae</taxon>
        <taxon>Psophocarpus</taxon>
    </lineage>
</organism>
<gene>
    <name evidence="10" type="ORF">VNO78_15411</name>
</gene>
<evidence type="ECO:0000256" key="7">
    <source>
        <dbReference type="ARBA" id="ARBA00060685"/>
    </source>
</evidence>
<keyword evidence="5" id="KW-0173">Coenzyme A biosynthesis</keyword>
<evidence type="ECO:0000313" key="10">
    <source>
        <dbReference type="EMBL" id="KAK7394870.1"/>
    </source>
</evidence>
<dbReference type="Gene3D" id="3.40.50.1950">
    <property type="entry name" value="Flavin prenyltransferase-like"/>
    <property type="match status" value="1"/>
</dbReference>
<dbReference type="EMBL" id="JAYMYS010000004">
    <property type="protein sequence ID" value="KAK7394870.1"/>
    <property type="molecule type" value="Genomic_DNA"/>
</dbReference>
<reference evidence="10 11" key="1">
    <citation type="submission" date="2024-01" db="EMBL/GenBank/DDBJ databases">
        <title>The genomes of 5 underutilized Papilionoideae crops provide insights into root nodulation and disease resistanc.</title>
        <authorList>
            <person name="Jiang F."/>
        </authorList>
    </citation>
    <scope>NUCLEOTIDE SEQUENCE [LARGE SCALE GENOMIC DNA]</scope>
    <source>
        <strain evidence="10">DUOXIRENSHENG_FW03</strain>
        <tissue evidence="10">Leaves</tissue>
    </source>
</reference>
<evidence type="ECO:0000259" key="9">
    <source>
        <dbReference type="Pfam" id="PF02441"/>
    </source>
</evidence>
<dbReference type="Pfam" id="PF02441">
    <property type="entry name" value="Flavoprotein"/>
    <property type="match status" value="1"/>
</dbReference>
<keyword evidence="11" id="KW-1185">Reference proteome</keyword>
<keyword evidence="3" id="KW-0288">FMN</keyword>
<evidence type="ECO:0000256" key="5">
    <source>
        <dbReference type="ARBA" id="ARBA00022993"/>
    </source>
</evidence>
<evidence type="ECO:0000256" key="3">
    <source>
        <dbReference type="ARBA" id="ARBA00022643"/>
    </source>
</evidence>
<comment type="pathway">
    <text evidence="7">Cofactor biosynthesis; coenzyme A biosynthesis; CoA from (R)-pantothenate: step 3/5.</text>
</comment>
<evidence type="ECO:0000256" key="8">
    <source>
        <dbReference type="ARBA" id="ARBA00066422"/>
    </source>
</evidence>
<comment type="similarity">
    <text evidence="6">Belongs to the HFCD (homooligomeric flavin containing Cys decarboxylase) superfamily.</text>
</comment>
<accession>A0AAN9SGF7</accession>
<comment type="caution">
    <text evidence="10">The sequence shown here is derived from an EMBL/GenBank/DDBJ whole genome shotgun (WGS) entry which is preliminary data.</text>
</comment>
<dbReference type="PANTHER" id="PTHR14359">
    <property type="entry name" value="HOMO-OLIGOMERIC FLAVIN CONTAINING CYS DECARBOXYLASE FAMILY"/>
    <property type="match status" value="1"/>
</dbReference>
<dbReference type="InterPro" id="IPR003382">
    <property type="entry name" value="Flavoprotein"/>
</dbReference>
<proteinExistence type="inferred from homology"/>
<evidence type="ECO:0000313" key="11">
    <source>
        <dbReference type="Proteomes" id="UP001386955"/>
    </source>
</evidence>
<dbReference type="EC" id="4.1.1.36" evidence="8"/>
<dbReference type="GO" id="GO:0004633">
    <property type="term" value="F:phosphopantothenoylcysteine decarboxylase activity"/>
    <property type="evidence" value="ECO:0007669"/>
    <property type="project" value="UniProtKB-EC"/>
</dbReference>
<dbReference type="Proteomes" id="UP001386955">
    <property type="component" value="Unassembled WGS sequence"/>
</dbReference>
<dbReference type="SUPFAM" id="SSF52507">
    <property type="entry name" value="Homo-oligomeric flavin-containing Cys decarboxylases, HFCD"/>
    <property type="match status" value="1"/>
</dbReference>
<dbReference type="AlphaFoldDB" id="A0AAN9SGF7"/>
<keyword evidence="4" id="KW-0456">Lyase</keyword>
<evidence type="ECO:0000256" key="4">
    <source>
        <dbReference type="ARBA" id="ARBA00022793"/>
    </source>
</evidence>
<keyword evidence="3" id="KW-0285">Flavoprotein</keyword>
<dbReference type="PANTHER" id="PTHR14359:SF6">
    <property type="entry name" value="PHOSPHOPANTOTHENOYLCYSTEINE DECARBOXYLASE"/>
    <property type="match status" value="1"/>
</dbReference>
<evidence type="ECO:0000256" key="2">
    <source>
        <dbReference type="ARBA" id="ARBA00022604"/>
    </source>
</evidence>
<evidence type="ECO:0000256" key="1">
    <source>
        <dbReference type="ARBA" id="ARBA00001917"/>
    </source>
</evidence>
<comment type="cofactor">
    <cofactor evidence="1">
        <name>FMN</name>
        <dbReference type="ChEBI" id="CHEBI:58210"/>
    </cofactor>
</comment>
<evidence type="ECO:0000256" key="6">
    <source>
        <dbReference type="ARBA" id="ARBA00038350"/>
    </source>
</evidence>
<protein>
    <recommendedName>
        <fullName evidence="8">phosphopantothenoylcysteine decarboxylase</fullName>
        <ecNumber evidence="8">4.1.1.36</ecNumber>
    </recommendedName>
</protein>